<evidence type="ECO:0000256" key="3">
    <source>
        <dbReference type="ARBA" id="ARBA00022692"/>
    </source>
</evidence>
<dbReference type="PANTHER" id="PTHR10877">
    <property type="entry name" value="POLYCYSTIN FAMILY MEMBER"/>
    <property type="match status" value="1"/>
</dbReference>
<dbReference type="AlphaFoldDB" id="A0A2G9TWW6"/>
<dbReference type="EMBL" id="KZ352014">
    <property type="protein sequence ID" value="PIO62516.1"/>
    <property type="molecule type" value="Genomic_DNA"/>
</dbReference>
<protein>
    <recommendedName>
        <fullName evidence="6">Polycystin domain-containing protein</fullName>
    </recommendedName>
</protein>
<keyword evidence="5" id="KW-0472">Membrane</keyword>
<comment type="similarity">
    <text evidence="2">Belongs to the polycystin family.</text>
</comment>
<dbReference type="GO" id="GO:0050982">
    <property type="term" value="P:detection of mechanical stimulus"/>
    <property type="evidence" value="ECO:0007669"/>
    <property type="project" value="TreeGrafter"/>
</dbReference>
<comment type="subcellular location">
    <subcellularLocation>
        <location evidence="1">Membrane</location>
        <topology evidence="1">Multi-pass membrane protein</topology>
    </subcellularLocation>
</comment>
<evidence type="ECO:0000256" key="1">
    <source>
        <dbReference type="ARBA" id="ARBA00004141"/>
    </source>
</evidence>
<evidence type="ECO:0000313" key="8">
    <source>
        <dbReference type="Proteomes" id="UP000230423"/>
    </source>
</evidence>
<evidence type="ECO:0000259" key="6">
    <source>
        <dbReference type="Pfam" id="PF20519"/>
    </source>
</evidence>
<evidence type="ECO:0000256" key="5">
    <source>
        <dbReference type="ARBA" id="ARBA00023136"/>
    </source>
</evidence>
<dbReference type="Pfam" id="PF20519">
    <property type="entry name" value="Polycystin_dom"/>
    <property type="match status" value="1"/>
</dbReference>
<dbReference type="Proteomes" id="UP000230423">
    <property type="component" value="Unassembled WGS sequence"/>
</dbReference>
<keyword evidence="8" id="KW-1185">Reference proteome</keyword>
<dbReference type="InterPro" id="IPR046791">
    <property type="entry name" value="Polycystin_dom"/>
</dbReference>
<organism evidence="7 8">
    <name type="scientific">Teladorsagia circumcincta</name>
    <name type="common">Brown stomach worm</name>
    <name type="synonym">Ostertagia circumcincta</name>
    <dbReference type="NCBI Taxonomy" id="45464"/>
    <lineage>
        <taxon>Eukaryota</taxon>
        <taxon>Metazoa</taxon>
        <taxon>Ecdysozoa</taxon>
        <taxon>Nematoda</taxon>
        <taxon>Chromadorea</taxon>
        <taxon>Rhabditida</taxon>
        <taxon>Rhabditina</taxon>
        <taxon>Rhabditomorpha</taxon>
        <taxon>Strongyloidea</taxon>
        <taxon>Trichostrongylidae</taxon>
        <taxon>Teladorsagia</taxon>
    </lineage>
</organism>
<dbReference type="GO" id="GO:0016020">
    <property type="term" value="C:membrane"/>
    <property type="evidence" value="ECO:0007669"/>
    <property type="project" value="UniProtKB-SubCell"/>
</dbReference>
<gene>
    <name evidence="7" type="ORF">TELCIR_15922</name>
</gene>
<dbReference type="GO" id="GO:0005262">
    <property type="term" value="F:calcium channel activity"/>
    <property type="evidence" value="ECO:0007669"/>
    <property type="project" value="TreeGrafter"/>
</dbReference>
<dbReference type="PANTHER" id="PTHR10877:SF194">
    <property type="entry name" value="LOCATION OF VULVA DEFECTIVE 1"/>
    <property type="match status" value="1"/>
</dbReference>
<reference evidence="7 8" key="1">
    <citation type="submission" date="2015-09" db="EMBL/GenBank/DDBJ databases">
        <title>Draft genome of the parasitic nematode Teladorsagia circumcincta isolate WARC Sus (inbred).</title>
        <authorList>
            <person name="Mitreva M."/>
        </authorList>
    </citation>
    <scope>NUCLEOTIDE SEQUENCE [LARGE SCALE GENOMIC DNA]</scope>
    <source>
        <strain evidence="7 8">S</strain>
    </source>
</reference>
<dbReference type="OrthoDB" id="444119at2759"/>
<proteinExistence type="inferred from homology"/>
<evidence type="ECO:0000256" key="4">
    <source>
        <dbReference type="ARBA" id="ARBA00022989"/>
    </source>
</evidence>
<sequence>MLHSALSTSWYDGNPAWGMRGFANDKVSREMGIGHIRQVRSIPLKECNTERQLGQYFHNCSTDFSPGNEDFTPQYAAGWKKYEATPDSSPPPEYRYQTSNELQSIAIDGQLQEYGGGGYCILLQGPTTDLIAKLQKLQNENWIDKVSLPAPLKINYNI</sequence>
<name>A0A2G9TWW6_TELCI</name>
<accession>A0A2G9TWW6</accession>
<evidence type="ECO:0000256" key="2">
    <source>
        <dbReference type="ARBA" id="ARBA00007200"/>
    </source>
</evidence>
<keyword evidence="3" id="KW-0812">Transmembrane</keyword>
<dbReference type="InterPro" id="IPR051223">
    <property type="entry name" value="Polycystin"/>
</dbReference>
<keyword evidence="4" id="KW-1133">Transmembrane helix</keyword>
<feature type="domain" description="Polycystin" evidence="6">
    <location>
        <begin position="28"/>
        <end position="147"/>
    </location>
</feature>
<evidence type="ECO:0000313" key="7">
    <source>
        <dbReference type="EMBL" id="PIO62516.1"/>
    </source>
</evidence>